<keyword evidence="3" id="KW-1185">Reference proteome</keyword>
<feature type="chain" id="PRO_5045154601" evidence="1">
    <location>
        <begin position="20"/>
        <end position="188"/>
    </location>
</feature>
<reference evidence="2" key="1">
    <citation type="submission" date="2018-07" db="EMBL/GenBank/DDBJ databases">
        <title>Complete genome sequence of Sphingomonas bisphenolicum strain AO1, a bisphenol A degradative bacterium isolated from Japanese farm field.</title>
        <authorList>
            <person name="Murakami M."/>
            <person name="Koh M."/>
            <person name="Koba S."/>
            <person name="Matsumura Y."/>
        </authorList>
    </citation>
    <scope>NUCLEOTIDE SEQUENCE</scope>
    <source>
        <strain evidence="2">AO1</strain>
    </source>
</reference>
<evidence type="ECO:0000313" key="3">
    <source>
        <dbReference type="Proteomes" id="UP001059971"/>
    </source>
</evidence>
<gene>
    <name evidence="2" type="ORF">SBA_ch1_10390</name>
</gene>
<dbReference type="EMBL" id="AP018817">
    <property type="protein sequence ID" value="BBF68839.1"/>
    <property type="molecule type" value="Genomic_DNA"/>
</dbReference>
<organism evidence="2 3">
    <name type="scientific">Sphingomonas bisphenolicum</name>
    <dbReference type="NCBI Taxonomy" id="296544"/>
    <lineage>
        <taxon>Bacteria</taxon>
        <taxon>Pseudomonadati</taxon>
        <taxon>Pseudomonadota</taxon>
        <taxon>Alphaproteobacteria</taxon>
        <taxon>Sphingomonadales</taxon>
        <taxon>Sphingomonadaceae</taxon>
        <taxon>Sphingomonas</taxon>
    </lineage>
</organism>
<proteinExistence type="predicted"/>
<name>A0ABN5W985_9SPHN</name>
<feature type="signal peptide" evidence="1">
    <location>
        <begin position="1"/>
        <end position="19"/>
    </location>
</feature>
<evidence type="ECO:0000256" key="1">
    <source>
        <dbReference type="SAM" id="SignalP"/>
    </source>
</evidence>
<sequence length="188" mass="20261">MLRFIAYAALAIGSFYGAAAEAEDLYAAYPNAKDEFSKWAICRAGYVGQHFQEKISEALVAEHSADACLAEGQALSVKIIQAKGDPSVFIRKVDAVVRAKVAQLRQRGLPTTPSGEWARCVTTKWKPPASRAGADAALNAAYFECDAEEGKLRAYVKLGAGDAEVPRVIGALKDGMRNQLLLLLEKSQ</sequence>
<keyword evidence="1" id="KW-0732">Signal</keyword>
<protein>
    <submittedName>
        <fullName evidence="2">Uncharacterized protein</fullName>
    </submittedName>
</protein>
<dbReference type="RefSeq" id="WP_261936139.1">
    <property type="nucleotide sequence ID" value="NZ_AP018817.1"/>
</dbReference>
<dbReference type="Proteomes" id="UP001059971">
    <property type="component" value="Chromosome 1"/>
</dbReference>
<evidence type="ECO:0000313" key="2">
    <source>
        <dbReference type="EMBL" id="BBF68839.1"/>
    </source>
</evidence>
<accession>A0ABN5W985</accession>